<keyword evidence="2" id="KW-0812">Transmembrane</keyword>
<sequence>MTDHDEQDRLIRLLAPEHHVADSAWEPDGPVARELLQIIMTTSTAEPAPVRIPRRPGSWFAGRRFAFAVPTVAALGALVAVVALALPGDPASPELTQVAPSGPPTAASNGPASPAPSLRPVALSIVPGAEYIVVTIVDPIADPARYQAELKKYGLDIEITVAPVPAERVGRVVFMETGPDAEVETIESPGNCTANGNCSVGIRIPLNFKSYARIVFGRTPLPGESPMTEEG</sequence>
<dbReference type="RefSeq" id="WP_203867981.1">
    <property type="nucleotide sequence ID" value="NZ_BONW01000021.1"/>
</dbReference>
<keyword evidence="2" id="KW-0472">Membrane</keyword>
<evidence type="ECO:0000256" key="2">
    <source>
        <dbReference type="SAM" id="Phobius"/>
    </source>
</evidence>
<feature type="compositionally biased region" description="Low complexity" evidence="1">
    <location>
        <begin position="104"/>
        <end position="115"/>
    </location>
</feature>
<feature type="region of interest" description="Disordered" evidence="1">
    <location>
        <begin position="94"/>
        <end position="115"/>
    </location>
</feature>
<keyword evidence="2" id="KW-1133">Transmembrane helix</keyword>
<evidence type="ECO:0000256" key="1">
    <source>
        <dbReference type="SAM" id="MobiDB-lite"/>
    </source>
</evidence>
<evidence type="ECO:0000313" key="4">
    <source>
        <dbReference type="Proteomes" id="UP000646749"/>
    </source>
</evidence>
<gene>
    <name evidence="3" type="ORF">Pen02_44480</name>
</gene>
<accession>A0ABQ4E485</accession>
<keyword evidence="4" id="KW-1185">Reference proteome</keyword>
<comment type="caution">
    <text evidence="3">The sequence shown here is derived from an EMBL/GenBank/DDBJ whole genome shotgun (WGS) entry which is preliminary data.</text>
</comment>
<dbReference type="Proteomes" id="UP000646749">
    <property type="component" value="Unassembled WGS sequence"/>
</dbReference>
<organism evidence="3 4">
    <name type="scientific">Plantactinospora endophytica</name>
    <dbReference type="NCBI Taxonomy" id="673535"/>
    <lineage>
        <taxon>Bacteria</taxon>
        <taxon>Bacillati</taxon>
        <taxon>Actinomycetota</taxon>
        <taxon>Actinomycetes</taxon>
        <taxon>Micromonosporales</taxon>
        <taxon>Micromonosporaceae</taxon>
        <taxon>Plantactinospora</taxon>
    </lineage>
</organism>
<feature type="transmembrane region" description="Helical" evidence="2">
    <location>
        <begin position="65"/>
        <end position="86"/>
    </location>
</feature>
<proteinExistence type="predicted"/>
<protein>
    <submittedName>
        <fullName evidence="3">Uncharacterized protein</fullName>
    </submittedName>
</protein>
<dbReference type="EMBL" id="BONW01000021">
    <property type="protein sequence ID" value="GIG89512.1"/>
    <property type="molecule type" value="Genomic_DNA"/>
</dbReference>
<reference evidence="3 4" key="1">
    <citation type="submission" date="2021-01" db="EMBL/GenBank/DDBJ databases">
        <title>Whole genome shotgun sequence of Plantactinospora endophytica NBRC 110450.</title>
        <authorList>
            <person name="Komaki H."/>
            <person name="Tamura T."/>
        </authorList>
    </citation>
    <scope>NUCLEOTIDE SEQUENCE [LARGE SCALE GENOMIC DNA]</scope>
    <source>
        <strain evidence="3 4">NBRC 110450</strain>
    </source>
</reference>
<name>A0ABQ4E485_9ACTN</name>
<evidence type="ECO:0000313" key="3">
    <source>
        <dbReference type="EMBL" id="GIG89512.1"/>
    </source>
</evidence>